<evidence type="ECO:0000313" key="2">
    <source>
        <dbReference type="Proteomes" id="UP000596329"/>
    </source>
</evidence>
<organism evidence="1 2">
    <name type="scientific">Flavobacterium psychrophilum</name>
    <dbReference type="NCBI Taxonomy" id="96345"/>
    <lineage>
        <taxon>Bacteria</taxon>
        <taxon>Pseudomonadati</taxon>
        <taxon>Bacteroidota</taxon>
        <taxon>Flavobacteriia</taxon>
        <taxon>Flavobacteriales</taxon>
        <taxon>Flavobacteriaceae</taxon>
        <taxon>Flavobacterium</taxon>
    </lineage>
</organism>
<dbReference type="EMBL" id="CP059075">
    <property type="protein sequence ID" value="QRE03369.1"/>
    <property type="molecule type" value="Genomic_DNA"/>
</dbReference>
<dbReference type="SUPFAM" id="SSF53474">
    <property type="entry name" value="alpha/beta-Hydrolases"/>
    <property type="match status" value="1"/>
</dbReference>
<evidence type="ECO:0000313" key="1">
    <source>
        <dbReference type="EMBL" id="QRE03369.1"/>
    </source>
</evidence>
<dbReference type="InterPro" id="IPR029058">
    <property type="entry name" value="AB_hydrolase_fold"/>
</dbReference>
<dbReference type="RefSeq" id="WP_094153021.1">
    <property type="nucleotide sequence ID" value="NZ_CP059075.1"/>
</dbReference>
<dbReference type="Proteomes" id="UP000596329">
    <property type="component" value="Chromosome"/>
</dbReference>
<accession>A0A8G2L9J9</accession>
<gene>
    <name evidence="1" type="ORF">H0H26_10750</name>
</gene>
<dbReference type="AlphaFoldDB" id="A0A8G2L9J9"/>
<evidence type="ECO:0008006" key="3">
    <source>
        <dbReference type="Google" id="ProtNLM"/>
    </source>
</evidence>
<dbReference type="Gene3D" id="3.40.50.1820">
    <property type="entry name" value="alpha/beta hydrolase"/>
    <property type="match status" value="1"/>
</dbReference>
<sequence length="179" mass="21216">MDTQLYYIHGLYGSANSFKFLELKEKYPNIECLSWSENDNMQLKLQEWRSVIISNKHENSCVIASSTGCNFAYQLRKLLKPYFIKVVFINPLFDVSDIVKPNLMPFQLLQYLVKIEKHSESLLLFSENDEVLNNKKYFSTDSYFFKNNQVIIDHKSSHKFENLKQYYPKIDNLINAIYL</sequence>
<name>A0A8G2L9J9_FLAPS</name>
<protein>
    <recommendedName>
        <fullName evidence="3">Esterase</fullName>
    </recommendedName>
</protein>
<proteinExistence type="predicted"/>
<reference evidence="1 2" key="1">
    <citation type="submission" date="2020-07" db="EMBL/GenBank/DDBJ databases">
        <title>Genomic characterization of Flavobacterium psychrophilum strains.</title>
        <authorList>
            <person name="Castillo D."/>
            <person name="Jorgensen J."/>
            <person name="Middelboe M."/>
        </authorList>
    </citation>
    <scope>NUCLEOTIDE SEQUENCE [LARGE SCALE GENOMIC DNA]</scope>
    <source>
        <strain evidence="1 2">FPS-R7</strain>
    </source>
</reference>